<comment type="function">
    <text evidence="6">May play a role in stationary phase survival.</text>
</comment>
<dbReference type="AlphaFoldDB" id="A0A7M1ATX9"/>
<keyword evidence="5 8" id="KW-0548">Nucleotidyltransferase</keyword>
<dbReference type="FunFam" id="3.90.550.10:FF:000045">
    <property type="entry name" value="UTP--glucose-1-phosphate uridylyltransferase"/>
    <property type="match status" value="1"/>
</dbReference>
<evidence type="ECO:0000259" key="9">
    <source>
        <dbReference type="Pfam" id="PF00483"/>
    </source>
</evidence>
<dbReference type="EMBL" id="CP041165">
    <property type="protein sequence ID" value="QOP40874.1"/>
    <property type="molecule type" value="Genomic_DNA"/>
</dbReference>
<dbReference type="InterPro" id="IPR029044">
    <property type="entry name" value="Nucleotide-diphossugar_trans"/>
</dbReference>
<dbReference type="InterPro" id="IPR005835">
    <property type="entry name" value="NTP_transferase_dom"/>
</dbReference>
<evidence type="ECO:0000256" key="4">
    <source>
        <dbReference type="ARBA" id="ARBA00022679"/>
    </source>
</evidence>
<dbReference type="NCBIfam" id="TIGR01099">
    <property type="entry name" value="galU"/>
    <property type="match status" value="1"/>
</dbReference>
<comment type="catalytic activity">
    <reaction evidence="7 8">
        <text>alpha-D-glucose 1-phosphate + UTP + H(+) = UDP-alpha-D-glucose + diphosphate</text>
        <dbReference type="Rhea" id="RHEA:19889"/>
        <dbReference type="ChEBI" id="CHEBI:15378"/>
        <dbReference type="ChEBI" id="CHEBI:33019"/>
        <dbReference type="ChEBI" id="CHEBI:46398"/>
        <dbReference type="ChEBI" id="CHEBI:58601"/>
        <dbReference type="ChEBI" id="CHEBI:58885"/>
        <dbReference type="EC" id="2.7.7.9"/>
    </reaction>
</comment>
<feature type="domain" description="Nucleotidyl transferase" evidence="9">
    <location>
        <begin position="11"/>
        <end position="269"/>
    </location>
</feature>
<dbReference type="Gene3D" id="3.90.550.10">
    <property type="entry name" value="Spore Coat Polysaccharide Biosynthesis Protein SpsA, Chain A"/>
    <property type="match status" value="1"/>
</dbReference>
<dbReference type="RefSeq" id="WP_193114297.1">
    <property type="nucleotide sequence ID" value="NZ_CP041165.1"/>
</dbReference>
<keyword evidence="11" id="KW-1185">Reference proteome</keyword>
<dbReference type="GO" id="GO:0006011">
    <property type="term" value="P:UDP-alpha-D-glucose metabolic process"/>
    <property type="evidence" value="ECO:0007669"/>
    <property type="project" value="InterPro"/>
</dbReference>
<evidence type="ECO:0000313" key="11">
    <source>
        <dbReference type="Proteomes" id="UP000593910"/>
    </source>
</evidence>
<sequence>MNQIRKCLFPAAGYGTRFLPATKAMPKEMLPILTKPLIQYGVEEAMEAGCDVMAIITGRGKRAITDHFDISYELEHQIKGSSKEKMLDEIRNIIKNCTFTYTRQNEMKGLGDAIYKGNVLVGFQNPFAVILADDLCVNPDGDGVLKQMVDLYNKYKCCIVATMEVPNEEVHKYGVIEGNEIEDGVFMVSNMVEKPDNDKAPSNQAVIGRYILTPDIFEMIQNTKPGKNGEIQITDALCEQAKKGMVIAYRFKGKRFDCGSVEGFVEATNYFYNKEKEGL</sequence>
<proteinExistence type="inferred from homology"/>
<dbReference type="SUPFAM" id="SSF53448">
    <property type="entry name" value="Nucleotide-diphospho-sugar transferases"/>
    <property type="match status" value="1"/>
</dbReference>
<evidence type="ECO:0000313" key="10">
    <source>
        <dbReference type="EMBL" id="QOP40874.1"/>
    </source>
</evidence>
<dbReference type="Proteomes" id="UP000593910">
    <property type="component" value="Chromosome"/>
</dbReference>
<organism evidence="10 11">
    <name type="scientific">Sulfurimonas marina</name>
    <dbReference type="NCBI Taxonomy" id="2590551"/>
    <lineage>
        <taxon>Bacteria</taxon>
        <taxon>Pseudomonadati</taxon>
        <taxon>Campylobacterota</taxon>
        <taxon>Epsilonproteobacteria</taxon>
        <taxon>Campylobacterales</taxon>
        <taxon>Sulfurimonadaceae</taxon>
        <taxon>Sulfurimonas</taxon>
    </lineage>
</organism>
<dbReference type="KEGG" id="smax:FJR03_03620"/>
<comment type="similarity">
    <text evidence="1 8">Belongs to the UDPGP type 2 family.</text>
</comment>
<reference evidence="10 11" key="1">
    <citation type="submission" date="2019-06" db="EMBL/GenBank/DDBJ databases">
        <title>Sulfurimonas gotlandica sp. nov., a chemoautotrophic and psychrotolerant epsilonproteobacterium isolated from a pelagic redoxcline, and an emended description of the genus Sulfurimonas.</title>
        <authorList>
            <person name="Wang S."/>
            <person name="Jiang L."/>
            <person name="Shao Z."/>
        </authorList>
    </citation>
    <scope>NUCLEOTIDE SEQUENCE [LARGE SCALE GENOMIC DNA]</scope>
    <source>
        <strain evidence="10 11">B2</strain>
    </source>
</reference>
<protein>
    <recommendedName>
        <fullName evidence="3 8">UTP--glucose-1-phosphate uridylyltransferase</fullName>
        <ecNumber evidence="2 8">2.7.7.9</ecNumber>
    </recommendedName>
    <alternativeName>
        <fullName evidence="8">UDP-glucose pyrophosphorylase</fullName>
    </alternativeName>
</protein>
<dbReference type="EC" id="2.7.7.9" evidence="2 8"/>
<dbReference type="PANTHER" id="PTHR43197">
    <property type="entry name" value="UTP--GLUCOSE-1-PHOSPHATE URIDYLYLTRANSFERASE"/>
    <property type="match status" value="1"/>
</dbReference>
<dbReference type="CDD" id="cd02541">
    <property type="entry name" value="UGPase_prokaryotic"/>
    <property type="match status" value="1"/>
</dbReference>
<accession>A0A7M1ATX9</accession>
<evidence type="ECO:0000256" key="7">
    <source>
        <dbReference type="ARBA" id="ARBA00048128"/>
    </source>
</evidence>
<evidence type="ECO:0000256" key="6">
    <source>
        <dbReference type="ARBA" id="ARBA00037294"/>
    </source>
</evidence>
<evidence type="ECO:0000256" key="2">
    <source>
        <dbReference type="ARBA" id="ARBA00012415"/>
    </source>
</evidence>
<evidence type="ECO:0000256" key="3">
    <source>
        <dbReference type="ARBA" id="ARBA00019048"/>
    </source>
</evidence>
<dbReference type="InterPro" id="IPR005771">
    <property type="entry name" value="GalU_uridylyltTrfase_bac/arc"/>
</dbReference>
<gene>
    <name evidence="10" type="primary">galU</name>
    <name evidence="10" type="ORF">FJR03_03620</name>
</gene>
<evidence type="ECO:0000256" key="8">
    <source>
        <dbReference type="RuleBase" id="RU361259"/>
    </source>
</evidence>
<evidence type="ECO:0000256" key="1">
    <source>
        <dbReference type="ARBA" id="ARBA00006890"/>
    </source>
</evidence>
<evidence type="ECO:0000256" key="5">
    <source>
        <dbReference type="ARBA" id="ARBA00022695"/>
    </source>
</evidence>
<dbReference type="Pfam" id="PF00483">
    <property type="entry name" value="NTP_transferase"/>
    <property type="match status" value="1"/>
</dbReference>
<name>A0A7M1ATX9_9BACT</name>
<dbReference type="GO" id="GO:0003983">
    <property type="term" value="F:UTP:glucose-1-phosphate uridylyltransferase activity"/>
    <property type="evidence" value="ECO:0007669"/>
    <property type="project" value="UniProtKB-EC"/>
</dbReference>
<keyword evidence="4 8" id="KW-0808">Transferase</keyword>
<dbReference type="PANTHER" id="PTHR43197:SF1">
    <property type="entry name" value="UTP--GLUCOSE-1-PHOSPHATE URIDYLYLTRANSFERASE"/>
    <property type="match status" value="1"/>
</dbReference>